<keyword evidence="2" id="KW-1185">Reference proteome</keyword>
<comment type="caution">
    <text evidence="1">The sequence shown here is derived from an EMBL/GenBank/DDBJ whole genome shotgun (WGS) entry which is preliminary data.</text>
</comment>
<name>A0ABS4H3I8_9BACL</name>
<dbReference type="NCBIfam" id="NF009804">
    <property type="entry name" value="PRK13288.1"/>
    <property type="match status" value="1"/>
</dbReference>
<dbReference type="GO" id="GO:0004427">
    <property type="term" value="F:inorganic diphosphate phosphatase activity"/>
    <property type="evidence" value="ECO:0007669"/>
    <property type="project" value="UniProtKB-EC"/>
</dbReference>
<dbReference type="SFLD" id="SFLDG01135">
    <property type="entry name" value="C1.5.6:_HAD__Beta-PGM__Phospha"/>
    <property type="match status" value="1"/>
</dbReference>
<dbReference type="NCBIfam" id="TIGR01549">
    <property type="entry name" value="HAD-SF-IA-v1"/>
    <property type="match status" value="1"/>
</dbReference>
<dbReference type="InterPro" id="IPR023198">
    <property type="entry name" value="PGP-like_dom2"/>
</dbReference>
<evidence type="ECO:0000313" key="1">
    <source>
        <dbReference type="EMBL" id="MBP1937095.1"/>
    </source>
</evidence>
<dbReference type="Gene3D" id="3.40.50.1000">
    <property type="entry name" value="HAD superfamily/HAD-like"/>
    <property type="match status" value="1"/>
</dbReference>
<dbReference type="EMBL" id="JAGGKP010000003">
    <property type="protein sequence ID" value="MBP1937095.1"/>
    <property type="molecule type" value="Genomic_DNA"/>
</dbReference>
<dbReference type="NCBIfam" id="TIGR01509">
    <property type="entry name" value="HAD-SF-IA-v3"/>
    <property type="match status" value="1"/>
</dbReference>
<gene>
    <name evidence="1" type="ORF">J2Z20_001977</name>
</gene>
<dbReference type="Proteomes" id="UP001519273">
    <property type="component" value="Unassembled WGS sequence"/>
</dbReference>
<dbReference type="InterPro" id="IPR050155">
    <property type="entry name" value="HAD-like_hydrolase_sf"/>
</dbReference>
<reference evidence="1 2" key="1">
    <citation type="submission" date="2021-03" db="EMBL/GenBank/DDBJ databases">
        <title>Genomic Encyclopedia of Type Strains, Phase IV (KMG-IV): sequencing the most valuable type-strain genomes for metagenomic binning, comparative biology and taxonomic classification.</title>
        <authorList>
            <person name="Goeker M."/>
        </authorList>
    </citation>
    <scope>NUCLEOTIDE SEQUENCE [LARGE SCALE GENOMIC DNA]</scope>
    <source>
        <strain evidence="1 2">DSM 23491</strain>
    </source>
</reference>
<dbReference type="EC" id="3.6.1.1" evidence="1"/>
<dbReference type="SUPFAM" id="SSF56784">
    <property type="entry name" value="HAD-like"/>
    <property type="match status" value="1"/>
</dbReference>
<dbReference type="PANTHER" id="PTHR43434:SF26">
    <property type="entry name" value="PYROPHOSPHATASE PPAX"/>
    <property type="match status" value="1"/>
</dbReference>
<accession>A0ABS4H3I8</accession>
<dbReference type="SFLD" id="SFLDS00003">
    <property type="entry name" value="Haloacid_Dehalogenase"/>
    <property type="match status" value="1"/>
</dbReference>
<dbReference type="InterPro" id="IPR023214">
    <property type="entry name" value="HAD_sf"/>
</dbReference>
<dbReference type="InterPro" id="IPR006439">
    <property type="entry name" value="HAD-SF_hydro_IA"/>
</dbReference>
<keyword evidence="1" id="KW-0378">Hydrolase</keyword>
<organism evidence="1 2">
    <name type="scientific">Paenibacillus sediminis</name>
    <dbReference type="NCBI Taxonomy" id="664909"/>
    <lineage>
        <taxon>Bacteria</taxon>
        <taxon>Bacillati</taxon>
        <taxon>Bacillota</taxon>
        <taxon>Bacilli</taxon>
        <taxon>Bacillales</taxon>
        <taxon>Paenibacillaceae</taxon>
        <taxon>Paenibacillus</taxon>
    </lineage>
</organism>
<sequence length="210" mass="23603">MIETILFDLDGTIIDTNELIISAFINVLSDHVPQPFTREQIIPVMGIPLEEQLRIFTGKEDVTEFVKAYREYNAKHHDDMVKLFPNVKEVIAKLYEQGFTLGVVTTKMRSSTSRIMEMFDLGKYMSVLVTVDDVEHPKPHPEPVQKAVQQLGVNPATALMIGDSPIDIQSAQAAGTKSAGVAWSLKGEEVLKKYNPDYILHNMTDLYHIS</sequence>
<protein>
    <submittedName>
        <fullName evidence="1">Pyrophosphatase PpaX</fullName>
        <ecNumber evidence="1">3.6.1.1</ecNumber>
    </submittedName>
</protein>
<dbReference type="SFLD" id="SFLDG01129">
    <property type="entry name" value="C1.5:_HAD__Beta-PGM__Phosphata"/>
    <property type="match status" value="1"/>
</dbReference>
<dbReference type="InterPro" id="IPR041492">
    <property type="entry name" value="HAD_2"/>
</dbReference>
<dbReference type="Pfam" id="PF13419">
    <property type="entry name" value="HAD_2"/>
    <property type="match status" value="1"/>
</dbReference>
<dbReference type="InterPro" id="IPR036412">
    <property type="entry name" value="HAD-like_sf"/>
</dbReference>
<dbReference type="Gene3D" id="1.10.150.240">
    <property type="entry name" value="Putative phosphatase, domain 2"/>
    <property type="match status" value="1"/>
</dbReference>
<evidence type="ECO:0000313" key="2">
    <source>
        <dbReference type="Proteomes" id="UP001519273"/>
    </source>
</evidence>
<proteinExistence type="predicted"/>
<dbReference type="RefSeq" id="WP_209848865.1">
    <property type="nucleotide sequence ID" value="NZ_CBCRVE010000006.1"/>
</dbReference>
<dbReference type="PRINTS" id="PR00413">
    <property type="entry name" value="HADHALOGNASE"/>
</dbReference>
<dbReference type="PANTHER" id="PTHR43434">
    <property type="entry name" value="PHOSPHOGLYCOLATE PHOSPHATASE"/>
    <property type="match status" value="1"/>
</dbReference>